<evidence type="ECO:0000313" key="5">
    <source>
        <dbReference type="EMBL" id="CRL03022.1"/>
    </source>
</evidence>
<keyword evidence="6" id="KW-1185">Reference proteome</keyword>
<dbReference type="PANTHER" id="PTHR14205">
    <property type="entry name" value="WD-REPEAT PROTEIN"/>
    <property type="match status" value="1"/>
</dbReference>
<gene>
    <name evidence="5" type="primary">putative Protein TSSC1</name>
    <name evidence="5" type="ORF">CLUMA_CG016314</name>
</gene>
<dbReference type="GO" id="GO:0016567">
    <property type="term" value="P:protein ubiquitination"/>
    <property type="evidence" value="ECO:0007669"/>
    <property type="project" value="TreeGrafter"/>
</dbReference>
<dbReference type="Proteomes" id="UP000183832">
    <property type="component" value="Unassembled WGS sequence"/>
</dbReference>
<proteinExistence type="inferred from homology"/>
<dbReference type="Gene3D" id="2.130.10.10">
    <property type="entry name" value="YVTN repeat-like/Quinoprotein amine dehydrogenase"/>
    <property type="match status" value="1"/>
</dbReference>
<dbReference type="InterPro" id="IPR040323">
    <property type="entry name" value="EIPR1"/>
</dbReference>
<sequence>MENIIYGLEYNARSLTTQQDAEEIRFFIGTQIINGKNQVHMVEVDEENNKLHAKIFSHEYGEIWKLTSCPNDKLVASVYTTNKRPEMLMQSAIFRIPDTSEMMDPSKEYLEFADVEILDTEKFGSEIKTTEFHPSNTSLASIVDGKILIFNRTESKSQVVTEITGKKLNGGMWANANQFVALFENGIRAYDVRDPNHISWQIDEAHTQPVRDIDVNPNKAFHIATAGDDAILKIFDVRNTKEPVFQRRDHLHWIFSVTFNKFHDQLILTSSSDGKVLLTCANSCSSEAPSHQLKQTLAKESSPEEDDEFHPKTDKTLNDGLLETFEQHEESVYCVEWSAADPWLFASLSYDGRLIISRIPKKYKYKILL</sequence>
<feature type="domain" description="EIPR1-like beta-propeller" evidence="4">
    <location>
        <begin position="3"/>
        <end position="278"/>
    </location>
</feature>
<evidence type="ECO:0000313" key="6">
    <source>
        <dbReference type="Proteomes" id="UP000183832"/>
    </source>
</evidence>
<dbReference type="SMART" id="SM00320">
    <property type="entry name" value="WD40"/>
    <property type="match status" value="4"/>
</dbReference>
<accession>A0A1J1IV59</accession>
<dbReference type="InterPro" id="IPR059104">
    <property type="entry name" value="Beta-prop_EIPR1-like"/>
</dbReference>
<dbReference type="STRING" id="568069.A0A1J1IV59"/>
<name>A0A1J1IV59_9DIPT</name>
<dbReference type="FunFam" id="2.130.10.10:FF:000732">
    <property type="entry name" value="EARP-interacting protein homolog"/>
    <property type="match status" value="1"/>
</dbReference>
<dbReference type="InterPro" id="IPR001680">
    <property type="entry name" value="WD40_rpt"/>
</dbReference>
<dbReference type="OrthoDB" id="196957at2759"/>
<evidence type="ECO:0000256" key="1">
    <source>
        <dbReference type="ARBA" id="ARBA00005672"/>
    </source>
</evidence>
<dbReference type="Pfam" id="PF23609">
    <property type="entry name" value="Beta-prop_EIPR1"/>
    <property type="match status" value="1"/>
</dbReference>
<evidence type="ECO:0000259" key="4">
    <source>
        <dbReference type="Pfam" id="PF23609"/>
    </source>
</evidence>
<keyword evidence="2" id="KW-0853">WD repeat</keyword>
<dbReference type="InterPro" id="IPR015943">
    <property type="entry name" value="WD40/YVTN_repeat-like_dom_sf"/>
</dbReference>
<evidence type="ECO:0000256" key="3">
    <source>
        <dbReference type="ARBA" id="ARBA00022737"/>
    </source>
</evidence>
<organism evidence="5 6">
    <name type="scientific">Clunio marinus</name>
    <dbReference type="NCBI Taxonomy" id="568069"/>
    <lineage>
        <taxon>Eukaryota</taxon>
        <taxon>Metazoa</taxon>
        <taxon>Ecdysozoa</taxon>
        <taxon>Arthropoda</taxon>
        <taxon>Hexapoda</taxon>
        <taxon>Insecta</taxon>
        <taxon>Pterygota</taxon>
        <taxon>Neoptera</taxon>
        <taxon>Endopterygota</taxon>
        <taxon>Diptera</taxon>
        <taxon>Nematocera</taxon>
        <taxon>Chironomoidea</taxon>
        <taxon>Chironomidae</taxon>
        <taxon>Clunio</taxon>
    </lineage>
</organism>
<comment type="similarity">
    <text evidence="1">Belongs to the WD repeat EIPR1 family.</text>
</comment>
<keyword evidence="3" id="KW-0677">Repeat</keyword>
<dbReference type="InterPro" id="IPR036322">
    <property type="entry name" value="WD40_repeat_dom_sf"/>
</dbReference>
<protein>
    <submittedName>
        <fullName evidence="5">CLUMA_CG016314, isoform A</fullName>
    </submittedName>
</protein>
<dbReference type="PANTHER" id="PTHR14205:SF15">
    <property type="entry name" value="EARP AND GARP COMPLEX-INTERACTING PROTEIN 1"/>
    <property type="match status" value="1"/>
</dbReference>
<dbReference type="AlphaFoldDB" id="A0A1J1IV59"/>
<dbReference type="SUPFAM" id="SSF50978">
    <property type="entry name" value="WD40 repeat-like"/>
    <property type="match status" value="1"/>
</dbReference>
<evidence type="ECO:0000256" key="2">
    <source>
        <dbReference type="ARBA" id="ARBA00022574"/>
    </source>
</evidence>
<dbReference type="EMBL" id="CVRI01000059">
    <property type="protein sequence ID" value="CRL03022.1"/>
    <property type="molecule type" value="Genomic_DNA"/>
</dbReference>
<dbReference type="Pfam" id="PF00400">
    <property type="entry name" value="WD40"/>
    <property type="match status" value="1"/>
</dbReference>
<reference evidence="5 6" key="1">
    <citation type="submission" date="2015-04" db="EMBL/GenBank/DDBJ databases">
        <authorList>
            <person name="Syromyatnikov M.Y."/>
            <person name="Popov V.N."/>
        </authorList>
    </citation>
    <scope>NUCLEOTIDE SEQUENCE [LARGE SCALE GENOMIC DNA]</scope>
</reference>